<organism evidence="3 4">
    <name type="scientific">Methylomonas fluvii</name>
    <dbReference type="NCBI Taxonomy" id="1854564"/>
    <lineage>
        <taxon>Bacteria</taxon>
        <taxon>Pseudomonadati</taxon>
        <taxon>Pseudomonadota</taxon>
        <taxon>Gammaproteobacteria</taxon>
        <taxon>Methylococcales</taxon>
        <taxon>Methylococcaceae</taxon>
        <taxon>Methylomonas</taxon>
    </lineage>
</organism>
<evidence type="ECO:0000256" key="1">
    <source>
        <dbReference type="ARBA" id="ARBA00008522"/>
    </source>
</evidence>
<accession>A0ABR9DHT8</accession>
<protein>
    <recommendedName>
        <fullName evidence="2">UPF0178 protein EBB_19440</fullName>
    </recommendedName>
</protein>
<keyword evidence="4" id="KW-1185">Reference proteome</keyword>
<comment type="similarity">
    <text evidence="1 2">Belongs to the UPF0178 family.</text>
</comment>
<dbReference type="CDD" id="cd18720">
    <property type="entry name" value="PIN_YqxD-like"/>
    <property type="match status" value="1"/>
</dbReference>
<evidence type="ECO:0000313" key="3">
    <source>
        <dbReference type="EMBL" id="MBD9362642.1"/>
    </source>
</evidence>
<evidence type="ECO:0000256" key="2">
    <source>
        <dbReference type="HAMAP-Rule" id="MF_00489"/>
    </source>
</evidence>
<dbReference type="PANTHER" id="PTHR35146:SF1">
    <property type="entry name" value="UPF0178 PROTEIN YAII"/>
    <property type="match status" value="1"/>
</dbReference>
<comment type="caution">
    <text evidence="3">The sequence shown here is derived from an EMBL/GenBank/DDBJ whole genome shotgun (WGS) entry which is preliminary data.</text>
</comment>
<dbReference type="InterPro" id="IPR003791">
    <property type="entry name" value="UPF0178"/>
</dbReference>
<dbReference type="NCBIfam" id="NF001095">
    <property type="entry name" value="PRK00124.1"/>
    <property type="match status" value="1"/>
</dbReference>
<name>A0ABR9DHT8_9GAMM</name>
<reference evidence="3 4" key="1">
    <citation type="submission" date="2020-09" db="EMBL/GenBank/DDBJ databases">
        <title>Methylomonas albis sp. nov. and Methylomonas fluvii sp. nov.: Two cold-adapted methanotrophs from the River Elbe and an amended description of Methylovulum psychrotolerans strain Eb1.</title>
        <authorList>
            <person name="Bussmann I.K."/>
            <person name="Klings K.-W."/>
            <person name="Warnstedt J."/>
            <person name="Hoppert M."/>
            <person name="Saborowski A."/>
            <person name="Horn F."/>
            <person name="Liebner S."/>
        </authorList>
    </citation>
    <scope>NUCLEOTIDE SEQUENCE [LARGE SCALE GENOMIC DNA]</scope>
    <source>
        <strain evidence="3 4">EbB</strain>
    </source>
</reference>
<dbReference type="EMBL" id="JACXST010000003">
    <property type="protein sequence ID" value="MBD9362642.1"/>
    <property type="molecule type" value="Genomic_DNA"/>
</dbReference>
<dbReference type="HAMAP" id="MF_00489">
    <property type="entry name" value="UPF0178"/>
    <property type="match status" value="1"/>
</dbReference>
<dbReference type="PANTHER" id="PTHR35146">
    <property type="entry name" value="UPF0178 PROTEIN YAII"/>
    <property type="match status" value="1"/>
</dbReference>
<sequence>MTVAIKIWVDADACPNLIKTVLFRVAQKRQLELLLIANQSIAAPPSRYIKSIRVSGGFDVADDYIVEHLRAGDLAITGDIPLAAKILAKQGFVINPRGEAYTVENIGEKLAMRDFMEGLRDNGLASGGAAAMTAKDVQNFANALDRFLAARQI</sequence>
<evidence type="ECO:0000313" key="4">
    <source>
        <dbReference type="Proteomes" id="UP000641152"/>
    </source>
</evidence>
<dbReference type="Proteomes" id="UP000641152">
    <property type="component" value="Unassembled WGS sequence"/>
</dbReference>
<dbReference type="RefSeq" id="WP_192395402.1">
    <property type="nucleotide sequence ID" value="NZ_CAJHIU010000003.1"/>
</dbReference>
<proteinExistence type="inferred from homology"/>
<gene>
    <name evidence="3" type="ORF">EBB_19440</name>
</gene>
<dbReference type="Pfam" id="PF02639">
    <property type="entry name" value="DUF188"/>
    <property type="match status" value="1"/>
</dbReference>